<dbReference type="PROSITE" id="PS00687">
    <property type="entry name" value="ALDEHYDE_DEHYDR_GLU"/>
    <property type="match status" value="1"/>
</dbReference>
<dbReference type="InterPro" id="IPR015590">
    <property type="entry name" value="Aldehyde_DH_dom"/>
</dbReference>
<evidence type="ECO:0000256" key="4">
    <source>
        <dbReference type="RuleBase" id="RU003345"/>
    </source>
</evidence>
<dbReference type="Gene3D" id="3.40.309.10">
    <property type="entry name" value="Aldehyde Dehydrogenase, Chain A, domain 2"/>
    <property type="match status" value="1"/>
</dbReference>
<evidence type="ECO:0000313" key="7">
    <source>
        <dbReference type="Proteomes" id="UP000594118"/>
    </source>
</evidence>
<evidence type="ECO:0000256" key="1">
    <source>
        <dbReference type="ARBA" id="ARBA00009986"/>
    </source>
</evidence>
<dbReference type="RefSeq" id="WP_193080958.1">
    <property type="nucleotide sequence ID" value="NZ_CP045201.1"/>
</dbReference>
<evidence type="ECO:0000256" key="3">
    <source>
        <dbReference type="PROSITE-ProRule" id="PRU10007"/>
    </source>
</evidence>
<gene>
    <name evidence="6" type="ORF">F3W81_18745</name>
</gene>
<accession>A0A7L9WSI9</accession>
<dbReference type="InterPro" id="IPR029510">
    <property type="entry name" value="Ald_DH_CS_GLU"/>
</dbReference>
<dbReference type="FunFam" id="3.40.605.10:FF:000007">
    <property type="entry name" value="NAD/NADP-dependent betaine aldehyde dehydrogenase"/>
    <property type="match status" value="1"/>
</dbReference>
<dbReference type="SUPFAM" id="SSF53720">
    <property type="entry name" value="ALDH-like"/>
    <property type="match status" value="1"/>
</dbReference>
<dbReference type="Gene3D" id="3.40.605.10">
    <property type="entry name" value="Aldehyde Dehydrogenase, Chain A, domain 1"/>
    <property type="match status" value="1"/>
</dbReference>
<name>A0A7L9WSI9_9RHOB</name>
<keyword evidence="7" id="KW-1185">Reference proteome</keyword>
<dbReference type="CDD" id="cd07109">
    <property type="entry name" value="ALDH_AAS00426"/>
    <property type="match status" value="1"/>
</dbReference>
<dbReference type="AlphaFoldDB" id="A0A7L9WSI9"/>
<dbReference type="PANTHER" id="PTHR11699">
    <property type="entry name" value="ALDEHYDE DEHYDROGENASE-RELATED"/>
    <property type="match status" value="1"/>
</dbReference>
<dbReference type="Proteomes" id="UP000594118">
    <property type="component" value="Chromosome"/>
</dbReference>
<evidence type="ECO:0000256" key="2">
    <source>
        <dbReference type="ARBA" id="ARBA00023002"/>
    </source>
</evidence>
<sequence>MKEADPMTDLKIPALKIPAPMNLIANQWVPARSGRVMEVLSPLDGEAFAQIADSDASDVDAAVEAARAAFDGGAWSQLTAAERGRLMLRLGDKILEHAEELAQLETRDNGKPIKQARADMIVTARYFEFYGGAADKVHGEVIPFLAGYNVQVQREPHGVTGHIIPWNYPAQMFGRSLAPALAMGNATVMKPAEDACLSALRIAELAVEVGFPPGAINIVTGRGNVAGQALADHNRIDFISFTGSPEVGVMIQMAAAKNFIGCTLELGGKSPQIVFEDADLEAALPVLVNAVIQNGGQTCSAGTRVLIQRGIYDRVVAELKARFEGIAASDSGDDAVLGPLISAKQKKRVESYIAEADAPLIARGSVRDGMPSGGYYVAPAMFGPCAPHSRIAQEEVFGPVLCVIPFEDEAEAIAIANGTDYGLIAAVWTRDGGRQMRVAKALRCGQVYINGYGAGGGVELPFGGIRKSGHGREKGFAALHEFSQIKTVVNNHG</sequence>
<dbReference type="InterPro" id="IPR016162">
    <property type="entry name" value="Ald_DH_N"/>
</dbReference>
<organism evidence="6 7">
    <name type="scientific">Pseudooceanicola spongiae</name>
    <dbReference type="NCBI Taxonomy" id="2613965"/>
    <lineage>
        <taxon>Bacteria</taxon>
        <taxon>Pseudomonadati</taxon>
        <taxon>Pseudomonadota</taxon>
        <taxon>Alphaproteobacteria</taxon>
        <taxon>Rhodobacterales</taxon>
        <taxon>Paracoccaceae</taxon>
        <taxon>Pseudooceanicola</taxon>
    </lineage>
</organism>
<feature type="active site" evidence="3">
    <location>
        <position position="265"/>
    </location>
</feature>
<comment type="similarity">
    <text evidence="1 4">Belongs to the aldehyde dehydrogenase family.</text>
</comment>
<evidence type="ECO:0000259" key="5">
    <source>
        <dbReference type="Pfam" id="PF00171"/>
    </source>
</evidence>
<dbReference type="Pfam" id="PF00171">
    <property type="entry name" value="Aldedh"/>
    <property type="match status" value="1"/>
</dbReference>
<proteinExistence type="inferred from homology"/>
<dbReference type="KEGG" id="pshq:F3W81_18745"/>
<dbReference type="EMBL" id="CP045201">
    <property type="protein sequence ID" value="QOL82677.1"/>
    <property type="molecule type" value="Genomic_DNA"/>
</dbReference>
<dbReference type="GO" id="GO:0016620">
    <property type="term" value="F:oxidoreductase activity, acting on the aldehyde or oxo group of donors, NAD or NADP as acceptor"/>
    <property type="evidence" value="ECO:0007669"/>
    <property type="project" value="InterPro"/>
</dbReference>
<keyword evidence="2 4" id="KW-0560">Oxidoreductase</keyword>
<feature type="domain" description="Aldehyde dehydrogenase" evidence="5">
    <location>
        <begin position="28"/>
        <end position="488"/>
    </location>
</feature>
<protein>
    <submittedName>
        <fullName evidence="6">Aldehyde dehydrogenase family protein</fullName>
    </submittedName>
</protein>
<dbReference type="InterPro" id="IPR016163">
    <property type="entry name" value="Ald_DH_C"/>
</dbReference>
<reference evidence="6 7" key="1">
    <citation type="submission" date="2019-10" db="EMBL/GenBank/DDBJ databases">
        <title>Pseudopuniceibacterium sp. HQ09 islated from Antarctica.</title>
        <authorList>
            <person name="Liao L."/>
            <person name="Su S."/>
            <person name="Chen B."/>
            <person name="Yu Y."/>
        </authorList>
    </citation>
    <scope>NUCLEOTIDE SEQUENCE [LARGE SCALE GENOMIC DNA]</scope>
    <source>
        <strain evidence="6 7">HQ09</strain>
    </source>
</reference>
<dbReference type="InterPro" id="IPR016161">
    <property type="entry name" value="Ald_DH/histidinol_DH"/>
</dbReference>
<evidence type="ECO:0000313" key="6">
    <source>
        <dbReference type="EMBL" id="QOL82677.1"/>
    </source>
</evidence>